<dbReference type="AlphaFoldDB" id="A0A934VBV5"/>
<sequence length="449" mass="50232">MLGKVAALWCACVVSLCAEAESLPPSYVVEWKGSAFEDGDAFLVTAEIGEKAVEVKWDGFAGPRFDFMDEGKKERTRKTLRFNDPGTVGAFHAIARNSEWADVGGPSALGQGVCVEAEVRGAGGKQLRSMYYFATRPEFVIANRFEQIPWDVKRMVGAEEESVARTRFTTSLESFADDLRQCGDSLRAIEEAYKMKEVFPHEVLSRVAVLPTYQEFRESYGSDYSPAVEKVDELLKIVSAALGDCLDPARRMALFGKDSAGGGCLVRVDVVSMGYGDEVAMARLPKDGGSLHYRVISGRVEELLLRFISGGRTLGRFPMPMSCKLRMKNGVIVVEEGALWFRDDGVLLDQEMKLRLKWLNEQKVFQRMASELKGGAEGMLGLIPFAAIRVHPEDPKRIKFDFTFRGEDYVVEARNEDGEWTPGKRWAKREYYLHNGVFHNGTHFRADEP</sequence>
<dbReference type="EMBL" id="JAENII010000009">
    <property type="protein sequence ID" value="MBK1827778.1"/>
    <property type="molecule type" value="Genomic_DNA"/>
</dbReference>
<comment type="caution">
    <text evidence="2">The sequence shown here is derived from an EMBL/GenBank/DDBJ whole genome shotgun (WGS) entry which is preliminary data.</text>
</comment>
<keyword evidence="3" id="KW-1185">Reference proteome</keyword>
<dbReference type="Proteomes" id="UP000658278">
    <property type="component" value="Unassembled WGS sequence"/>
</dbReference>
<gene>
    <name evidence="2" type="ORF">JIN81_12175</name>
</gene>
<feature type="chain" id="PRO_5037013865" evidence="1">
    <location>
        <begin position="21"/>
        <end position="449"/>
    </location>
</feature>
<evidence type="ECO:0000256" key="1">
    <source>
        <dbReference type="SAM" id="SignalP"/>
    </source>
</evidence>
<name>A0A934VBV5_9BACT</name>
<proteinExistence type="predicted"/>
<organism evidence="2 3">
    <name type="scientific">Haloferula rosea</name>
    <dbReference type="NCBI Taxonomy" id="490093"/>
    <lineage>
        <taxon>Bacteria</taxon>
        <taxon>Pseudomonadati</taxon>
        <taxon>Verrucomicrobiota</taxon>
        <taxon>Verrucomicrobiia</taxon>
        <taxon>Verrucomicrobiales</taxon>
        <taxon>Verrucomicrobiaceae</taxon>
        <taxon>Haloferula</taxon>
    </lineage>
</organism>
<accession>A0A934VBV5</accession>
<evidence type="ECO:0000313" key="2">
    <source>
        <dbReference type="EMBL" id="MBK1827778.1"/>
    </source>
</evidence>
<reference evidence="2" key="1">
    <citation type="submission" date="2021-01" db="EMBL/GenBank/DDBJ databases">
        <title>Modified the classification status of verrucomicrobia.</title>
        <authorList>
            <person name="Feng X."/>
        </authorList>
    </citation>
    <scope>NUCLEOTIDE SEQUENCE</scope>
    <source>
        <strain evidence="2">KCTC 22201</strain>
    </source>
</reference>
<feature type="signal peptide" evidence="1">
    <location>
        <begin position="1"/>
        <end position="20"/>
    </location>
</feature>
<keyword evidence="1" id="KW-0732">Signal</keyword>
<protein>
    <submittedName>
        <fullName evidence="2">Uncharacterized protein</fullName>
    </submittedName>
</protein>
<dbReference type="RefSeq" id="WP_200279854.1">
    <property type="nucleotide sequence ID" value="NZ_JAENII010000009.1"/>
</dbReference>
<evidence type="ECO:0000313" key="3">
    <source>
        <dbReference type="Proteomes" id="UP000658278"/>
    </source>
</evidence>